<comment type="caution">
    <text evidence="5">The sequence shown here is derived from an EMBL/GenBank/DDBJ whole genome shotgun (WGS) entry which is preliminary data.</text>
</comment>
<dbReference type="CDD" id="cd01948">
    <property type="entry name" value="EAL"/>
    <property type="match status" value="1"/>
</dbReference>
<feature type="coiled-coil region" evidence="2">
    <location>
        <begin position="1"/>
        <end position="28"/>
    </location>
</feature>
<evidence type="ECO:0000259" key="4">
    <source>
        <dbReference type="PROSITE" id="PS50887"/>
    </source>
</evidence>
<feature type="domain" description="EAL" evidence="3">
    <location>
        <begin position="212"/>
        <end position="466"/>
    </location>
</feature>
<dbReference type="GO" id="GO:0071732">
    <property type="term" value="P:cellular response to nitric oxide"/>
    <property type="evidence" value="ECO:0007669"/>
    <property type="project" value="UniProtKB-ARBA"/>
</dbReference>
<dbReference type="SUPFAM" id="SSF55073">
    <property type="entry name" value="Nucleotide cyclase"/>
    <property type="match status" value="1"/>
</dbReference>
<dbReference type="SUPFAM" id="SSF141868">
    <property type="entry name" value="EAL domain-like"/>
    <property type="match status" value="1"/>
</dbReference>
<reference evidence="5" key="2">
    <citation type="submission" date="2021-08" db="EMBL/GenBank/DDBJ databases">
        <authorList>
            <person name="Dalcin Martins P."/>
        </authorList>
    </citation>
    <scope>NUCLEOTIDE SEQUENCE</scope>
    <source>
        <strain evidence="5">MAG_39</strain>
    </source>
</reference>
<gene>
    <name evidence="5" type="ORF">K8I29_01125</name>
</gene>
<dbReference type="GO" id="GO:0071111">
    <property type="term" value="F:cyclic-guanylate-specific phosphodiesterase activity"/>
    <property type="evidence" value="ECO:0007669"/>
    <property type="project" value="UniProtKB-EC"/>
</dbReference>
<dbReference type="InterPro" id="IPR035919">
    <property type="entry name" value="EAL_sf"/>
</dbReference>
<dbReference type="PANTHER" id="PTHR44757">
    <property type="entry name" value="DIGUANYLATE CYCLASE DGCP"/>
    <property type="match status" value="1"/>
</dbReference>
<dbReference type="InterPro" id="IPR001633">
    <property type="entry name" value="EAL_dom"/>
</dbReference>
<dbReference type="NCBIfam" id="TIGR00254">
    <property type="entry name" value="GGDEF"/>
    <property type="match status" value="1"/>
</dbReference>
<dbReference type="SMART" id="SM00052">
    <property type="entry name" value="EAL"/>
    <property type="match status" value="1"/>
</dbReference>
<dbReference type="AlphaFoldDB" id="A0A953M074"/>
<evidence type="ECO:0000313" key="6">
    <source>
        <dbReference type="Proteomes" id="UP000705867"/>
    </source>
</evidence>
<dbReference type="Proteomes" id="UP000705867">
    <property type="component" value="Unassembled WGS sequence"/>
</dbReference>
<organism evidence="5 6">
    <name type="scientific">Candidatus Nitrobium versatile</name>
    <dbReference type="NCBI Taxonomy" id="2884831"/>
    <lineage>
        <taxon>Bacteria</taxon>
        <taxon>Pseudomonadati</taxon>
        <taxon>Nitrospirota</taxon>
        <taxon>Nitrospiria</taxon>
        <taxon>Nitrospirales</taxon>
        <taxon>Nitrospiraceae</taxon>
        <taxon>Candidatus Nitrobium</taxon>
    </lineage>
</organism>
<dbReference type="PROSITE" id="PS50887">
    <property type="entry name" value="GGDEF"/>
    <property type="match status" value="1"/>
</dbReference>
<keyword evidence="2" id="KW-0175">Coiled coil</keyword>
<evidence type="ECO:0000256" key="2">
    <source>
        <dbReference type="SAM" id="Coils"/>
    </source>
</evidence>
<dbReference type="PANTHER" id="PTHR44757:SF2">
    <property type="entry name" value="BIOFILM ARCHITECTURE MAINTENANCE PROTEIN MBAA"/>
    <property type="match status" value="1"/>
</dbReference>
<dbReference type="FunFam" id="3.30.70.270:FF:000001">
    <property type="entry name" value="Diguanylate cyclase domain protein"/>
    <property type="match status" value="1"/>
</dbReference>
<reference evidence="5" key="1">
    <citation type="journal article" date="2021" name="bioRxiv">
        <title>Unraveling nitrogen, sulfur and carbon metabolic pathways and microbial community transcriptional responses to substrate deprivation and toxicity stresses in a bioreactor mimicking anoxic brackish coastal sediment conditions.</title>
        <authorList>
            <person name="Martins P.D."/>
            <person name="Echeveste M.J."/>
            <person name="Arshad A."/>
            <person name="Kurth J."/>
            <person name="Ouboter H."/>
            <person name="Jetten M.S.M."/>
            <person name="Welte C.U."/>
        </authorList>
    </citation>
    <scope>NUCLEOTIDE SEQUENCE</scope>
    <source>
        <strain evidence="5">MAG_39</strain>
    </source>
</reference>
<feature type="domain" description="GGDEF" evidence="4">
    <location>
        <begin position="70"/>
        <end position="203"/>
    </location>
</feature>
<dbReference type="Pfam" id="PF00563">
    <property type="entry name" value="EAL"/>
    <property type="match status" value="1"/>
</dbReference>
<dbReference type="FunFam" id="3.20.20.450:FF:000001">
    <property type="entry name" value="Cyclic di-GMP phosphodiesterase yahA"/>
    <property type="match status" value="1"/>
</dbReference>
<dbReference type="Gene3D" id="3.30.70.270">
    <property type="match status" value="1"/>
</dbReference>
<accession>A0A953M074</accession>
<dbReference type="EMBL" id="JAIOIV010000014">
    <property type="protein sequence ID" value="MBZ0154800.1"/>
    <property type="molecule type" value="Genomic_DNA"/>
</dbReference>
<sequence length="474" mass="53819">MRDEKKTKRQLIEELAELRRRVGELGESESHMRETMRRQAYHDILTGLPNRILFMEHLALEILQAHRNRQMLAVLLIDLDRFKSVNDCMGHTAGDRLLQAVTYRLKDTLREGDIIARIGGDEYAVLLPQITREQDVVTIIKKIMKALRAPHMIDTYEIFLSASVGASLYPDDGENAETLVQNADTALYHAKEKGASSYQFYSPAMNMRAFKRIVLENSLRQTLESGGFIVYYQPQVNISTRQVTGIEALIRWNHPELGMLTPLHFIPLAEETGLIIPIGEWVLRAACEQNRLWQEEGFPPVTVTVNLSAHQFLQPDLEKMVQRVLRETSLDSKYLDLEITESTAMQNIDMTIPRLQRLSEMGVQLSIDDFGTGYSSLSYLKKLPVQKLKIDRSFISEVTTDSDDQAIVNAVIVMAHKMRLKVIAEGVETEEQLSFLHSSKCDEMQGYLFSKPLPAEELGKRLAGGEGLGTQQFP</sequence>
<dbReference type="SMART" id="SM00267">
    <property type="entry name" value="GGDEF"/>
    <property type="match status" value="1"/>
</dbReference>
<dbReference type="InterPro" id="IPR052155">
    <property type="entry name" value="Biofilm_reg_signaling"/>
</dbReference>
<dbReference type="Gene3D" id="3.20.20.450">
    <property type="entry name" value="EAL domain"/>
    <property type="match status" value="1"/>
</dbReference>
<proteinExistence type="predicted"/>
<protein>
    <submittedName>
        <fullName evidence="5">EAL domain-containing protein</fullName>
    </submittedName>
</protein>
<comment type="catalytic activity">
    <reaction evidence="1">
        <text>3',3'-c-di-GMP + H2O = 5'-phosphoguanylyl(3'-&gt;5')guanosine + H(+)</text>
        <dbReference type="Rhea" id="RHEA:24902"/>
        <dbReference type="ChEBI" id="CHEBI:15377"/>
        <dbReference type="ChEBI" id="CHEBI:15378"/>
        <dbReference type="ChEBI" id="CHEBI:58754"/>
        <dbReference type="ChEBI" id="CHEBI:58805"/>
        <dbReference type="EC" id="3.1.4.52"/>
    </reaction>
    <physiologicalReaction direction="left-to-right" evidence="1">
        <dbReference type="Rhea" id="RHEA:24903"/>
    </physiologicalReaction>
</comment>
<dbReference type="CDD" id="cd01949">
    <property type="entry name" value="GGDEF"/>
    <property type="match status" value="1"/>
</dbReference>
<evidence type="ECO:0000259" key="3">
    <source>
        <dbReference type="PROSITE" id="PS50883"/>
    </source>
</evidence>
<dbReference type="InterPro" id="IPR043128">
    <property type="entry name" value="Rev_trsase/Diguanyl_cyclase"/>
</dbReference>
<evidence type="ECO:0000256" key="1">
    <source>
        <dbReference type="ARBA" id="ARBA00051114"/>
    </source>
</evidence>
<dbReference type="InterPro" id="IPR029787">
    <property type="entry name" value="Nucleotide_cyclase"/>
</dbReference>
<dbReference type="InterPro" id="IPR000160">
    <property type="entry name" value="GGDEF_dom"/>
</dbReference>
<evidence type="ECO:0000313" key="5">
    <source>
        <dbReference type="EMBL" id="MBZ0154800.1"/>
    </source>
</evidence>
<dbReference type="Pfam" id="PF00990">
    <property type="entry name" value="GGDEF"/>
    <property type="match status" value="1"/>
</dbReference>
<name>A0A953M074_9BACT</name>
<dbReference type="PROSITE" id="PS50883">
    <property type="entry name" value="EAL"/>
    <property type="match status" value="1"/>
</dbReference>